<organism evidence="1 2">
    <name type="scientific">Limimonas halophila</name>
    <dbReference type="NCBI Taxonomy" id="1082479"/>
    <lineage>
        <taxon>Bacteria</taxon>
        <taxon>Pseudomonadati</taxon>
        <taxon>Pseudomonadota</taxon>
        <taxon>Alphaproteobacteria</taxon>
        <taxon>Rhodospirillales</taxon>
        <taxon>Rhodovibrionaceae</taxon>
        <taxon>Limimonas</taxon>
    </lineage>
</organism>
<name>A0A1G7RG48_9PROT</name>
<evidence type="ECO:0000313" key="1">
    <source>
        <dbReference type="EMBL" id="SDG09030.1"/>
    </source>
</evidence>
<sequence length="151" mass="16425">MGDTLDQRGWPVRLGGLVPRAGASAPVPAERERVAWCVRWMRADVAGLSRRAAARRTGFSLARVAAFETACDGVPTRYAGRLLRACDVEPDAFIDVLFGPTDWPRDPAMFTPLPADARALESLLRLWRTEPTGANASLRRLVEATLGGVPK</sequence>
<evidence type="ECO:0000313" key="2">
    <source>
        <dbReference type="Proteomes" id="UP000199415"/>
    </source>
</evidence>
<protein>
    <recommendedName>
        <fullName evidence="3">Helix-turn-helix domain-containing protein</fullName>
    </recommendedName>
</protein>
<dbReference type="Proteomes" id="UP000199415">
    <property type="component" value="Unassembled WGS sequence"/>
</dbReference>
<accession>A0A1G7RG48</accession>
<dbReference type="GO" id="GO:0003677">
    <property type="term" value="F:DNA binding"/>
    <property type="evidence" value="ECO:0007669"/>
    <property type="project" value="InterPro"/>
</dbReference>
<dbReference type="AlphaFoldDB" id="A0A1G7RG48"/>
<proteinExistence type="predicted"/>
<dbReference type="EMBL" id="FNCE01000005">
    <property type="protein sequence ID" value="SDG09030.1"/>
    <property type="molecule type" value="Genomic_DNA"/>
</dbReference>
<reference evidence="1 2" key="1">
    <citation type="submission" date="2016-10" db="EMBL/GenBank/DDBJ databases">
        <authorList>
            <person name="de Groot N.N."/>
        </authorList>
    </citation>
    <scope>NUCLEOTIDE SEQUENCE [LARGE SCALE GENOMIC DNA]</scope>
    <source>
        <strain evidence="1 2">DSM 25584</strain>
    </source>
</reference>
<dbReference type="RefSeq" id="WP_090019687.1">
    <property type="nucleotide sequence ID" value="NZ_FNCE01000005.1"/>
</dbReference>
<keyword evidence="2" id="KW-1185">Reference proteome</keyword>
<dbReference type="SUPFAM" id="SSF47413">
    <property type="entry name" value="lambda repressor-like DNA-binding domains"/>
    <property type="match status" value="1"/>
</dbReference>
<gene>
    <name evidence="1" type="ORF">SAMN05216241_10599</name>
</gene>
<dbReference type="InterPro" id="IPR010982">
    <property type="entry name" value="Lambda_DNA-bd_dom_sf"/>
</dbReference>
<evidence type="ECO:0008006" key="3">
    <source>
        <dbReference type="Google" id="ProtNLM"/>
    </source>
</evidence>
<dbReference type="Pfam" id="PF13560">
    <property type="entry name" value="HTH_31"/>
    <property type="match status" value="1"/>
</dbReference>